<organism evidence="1 2">
    <name type="scientific">Zasmidium cellare</name>
    <name type="common">Wine cellar mold</name>
    <name type="synonym">Racodium cellare</name>
    <dbReference type="NCBI Taxonomy" id="395010"/>
    <lineage>
        <taxon>Eukaryota</taxon>
        <taxon>Fungi</taxon>
        <taxon>Dikarya</taxon>
        <taxon>Ascomycota</taxon>
        <taxon>Pezizomycotina</taxon>
        <taxon>Dothideomycetes</taxon>
        <taxon>Dothideomycetidae</taxon>
        <taxon>Mycosphaerellales</taxon>
        <taxon>Mycosphaerellaceae</taxon>
        <taxon>Zasmidium</taxon>
    </lineage>
</organism>
<keyword evidence="2" id="KW-1185">Reference proteome</keyword>
<dbReference type="PANTHER" id="PTHR37563">
    <property type="entry name" value="PHYTANOYL-COA DIOXYGENASE FAMILY PROTEIN (AFU_ORTHOLOGUE AFUA_2G03330)"/>
    <property type="match status" value="1"/>
</dbReference>
<gene>
    <name evidence="1" type="ORF">PRZ48_004398</name>
</gene>
<evidence type="ECO:0000313" key="2">
    <source>
        <dbReference type="Proteomes" id="UP001305779"/>
    </source>
</evidence>
<dbReference type="SUPFAM" id="SSF51197">
    <property type="entry name" value="Clavaminate synthase-like"/>
    <property type="match status" value="1"/>
</dbReference>
<accession>A0ABR0ERM6</accession>
<comment type="caution">
    <text evidence="1">The sequence shown here is derived from an EMBL/GenBank/DDBJ whole genome shotgun (WGS) entry which is preliminary data.</text>
</comment>
<sequence length="324" mass="36519">MTRKENEHTNGHELFNQEVHKIYVQDSERKAGIASPEVIAEAITYLHRDGIIVLENVVDPSHIDALEAKLGPEAEEIARNPDHHFNWNKGNMDQAPPLILDLMFQDVWANRIVVSVLSSILGPSPVSHYANGNTALKSTARQPVHSDIDKPHPLYPFAYAVNIPLCDVSVENGATEIWVGSHRDSNIEQHNQYADGEHDLTIKTELVEERRQHSPPVQPSTKKGSIILRDLRLWHAGMPNKATTPRIMLAFVIQPKWFQAPSKVLLPAKAKKLVQQWERDGLEYAAKWVDGDVDHKLVSSNEVDFSTGNKRLLELGEMMRPPVH</sequence>
<dbReference type="EMBL" id="JAXOVC010000003">
    <property type="protein sequence ID" value="KAK4503483.1"/>
    <property type="molecule type" value="Genomic_DNA"/>
</dbReference>
<dbReference type="Pfam" id="PF05721">
    <property type="entry name" value="PhyH"/>
    <property type="match status" value="1"/>
</dbReference>
<evidence type="ECO:0008006" key="3">
    <source>
        <dbReference type="Google" id="ProtNLM"/>
    </source>
</evidence>
<protein>
    <recommendedName>
        <fullName evidence="3">Phytanoyl-CoA dioxygenase</fullName>
    </recommendedName>
</protein>
<dbReference type="Proteomes" id="UP001305779">
    <property type="component" value="Unassembled WGS sequence"/>
</dbReference>
<dbReference type="PANTHER" id="PTHR37563:SF2">
    <property type="entry name" value="PHYTANOYL-COA DIOXYGENASE FAMILY PROTEIN (AFU_ORTHOLOGUE AFUA_2G03330)"/>
    <property type="match status" value="1"/>
</dbReference>
<dbReference type="InterPro" id="IPR051961">
    <property type="entry name" value="Fungal_Metabolite_Diox"/>
</dbReference>
<name>A0ABR0ERM6_ZASCE</name>
<reference evidence="1 2" key="1">
    <citation type="journal article" date="2023" name="G3 (Bethesda)">
        <title>A chromosome-level genome assembly of Zasmidium syzygii isolated from banana leaves.</title>
        <authorList>
            <person name="van Westerhoven A.C."/>
            <person name="Mehrabi R."/>
            <person name="Talebi R."/>
            <person name="Steentjes M.B.F."/>
            <person name="Corcolon B."/>
            <person name="Chong P.A."/>
            <person name="Kema G.H.J."/>
            <person name="Seidl M.F."/>
        </authorList>
    </citation>
    <scope>NUCLEOTIDE SEQUENCE [LARGE SCALE GENOMIC DNA]</scope>
    <source>
        <strain evidence="1 2">P124</strain>
    </source>
</reference>
<evidence type="ECO:0000313" key="1">
    <source>
        <dbReference type="EMBL" id="KAK4503483.1"/>
    </source>
</evidence>
<proteinExistence type="predicted"/>
<dbReference type="InterPro" id="IPR008775">
    <property type="entry name" value="Phytyl_CoA_dOase-like"/>
</dbReference>
<dbReference type="Gene3D" id="2.60.120.620">
    <property type="entry name" value="q2cbj1_9rhob like domain"/>
    <property type="match status" value="1"/>
</dbReference>